<keyword evidence="9 10" id="KW-0411">Iron-sulfur</keyword>
<dbReference type="PANTHER" id="PTHR30352">
    <property type="entry name" value="PYRUVATE FORMATE-LYASE-ACTIVATING ENZYME"/>
    <property type="match status" value="1"/>
</dbReference>
<evidence type="ECO:0000256" key="6">
    <source>
        <dbReference type="ARBA" id="ARBA00022723"/>
    </source>
</evidence>
<keyword evidence="8 10" id="KW-0408">Iron</keyword>
<dbReference type="InterPro" id="IPR013785">
    <property type="entry name" value="Aldolase_TIM"/>
</dbReference>
<dbReference type="SFLD" id="SFLDG01067">
    <property type="entry name" value="SPASM/twitch_domain_containing"/>
    <property type="match status" value="1"/>
</dbReference>
<comment type="cofactor">
    <cofactor evidence="10">
        <name>[4Fe-4S] cluster</name>
        <dbReference type="ChEBI" id="CHEBI:49883"/>
    </cofactor>
    <text evidence="10">Binds 1 [4Fe-4S] cluster. The cluster is coordinated with 3 cysteines and an exchangeable S-adenosyl-L-methionine.</text>
</comment>
<evidence type="ECO:0000259" key="11">
    <source>
        <dbReference type="PROSITE" id="PS51918"/>
    </source>
</evidence>
<sequence length="250" mass="28887">MKETKNMSELTGRIHSFESCGTVDGPGIRFVVFLQGCPLRCQYCHNADTWNPEEGRTYTVEELLTEIVKYKSYMRFSGGGVTLTGGEPLMQAEFVKEVFKACKEQEIHTALDTSGFLFHEKTREALTVTDLVLLDIKNFDPERYHEVTGAALEPTLQFLNYTREKNIPVWVRYVLVPSLTDNLEAVEAMAEYLKEYPNVERIELLPFHKMGEFKWKERNLSYQLKEVEEPTQELVSKVRFLLEKSGKLVQ</sequence>
<comment type="similarity">
    <text evidence="2 10">Belongs to the organic radical-activating enzymes family.</text>
</comment>
<comment type="subcellular location">
    <subcellularLocation>
        <location evidence="10">Cytoplasm</location>
    </subcellularLocation>
</comment>
<dbReference type="InterPro" id="IPR001989">
    <property type="entry name" value="Radical_activat_CS"/>
</dbReference>
<evidence type="ECO:0000256" key="10">
    <source>
        <dbReference type="RuleBase" id="RU362053"/>
    </source>
</evidence>
<dbReference type="GO" id="GO:0046872">
    <property type="term" value="F:metal ion binding"/>
    <property type="evidence" value="ECO:0007669"/>
    <property type="project" value="UniProtKB-UniRule"/>
</dbReference>
<dbReference type="EMBL" id="LNAM01000158">
    <property type="protein sequence ID" value="KSV58863.1"/>
    <property type="molecule type" value="Genomic_DNA"/>
</dbReference>
<dbReference type="SFLD" id="SFLDS00029">
    <property type="entry name" value="Radical_SAM"/>
    <property type="match status" value="1"/>
</dbReference>
<evidence type="ECO:0000313" key="13">
    <source>
        <dbReference type="Proteomes" id="UP000054874"/>
    </source>
</evidence>
<dbReference type="PIRSF" id="PIRSF000371">
    <property type="entry name" value="PFL_act_enz"/>
    <property type="match status" value="1"/>
</dbReference>
<dbReference type="InterPro" id="IPR012838">
    <property type="entry name" value="PFL1_activating"/>
</dbReference>
<keyword evidence="5 10" id="KW-0949">S-adenosyl-L-methionine</keyword>
<name>A0A0V8QE61_9FIRM</name>
<dbReference type="GO" id="GO:0051539">
    <property type="term" value="F:4 iron, 4 sulfur cluster binding"/>
    <property type="evidence" value="ECO:0007669"/>
    <property type="project" value="UniProtKB-UniRule"/>
</dbReference>
<keyword evidence="7 10" id="KW-0560">Oxidoreductase</keyword>
<evidence type="ECO:0000256" key="4">
    <source>
        <dbReference type="ARBA" id="ARBA00022485"/>
    </source>
</evidence>
<protein>
    <recommendedName>
        <fullName evidence="3 10">Pyruvate formate-lyase-activating enzyme</fullName>
        <ecNumber evidence="10">1.97.1.4</ecNumber>
    </recommendedName>
</protein>
<evidence type="ECO:0000256" key="3">
    <source>
        <dbReference type="ARBA" id="ARBA00021356"/>
    </source>
</evidence>
<evidence type="ECO:0000256" key="1">
    <source>
        <dbReference type="ARBA" id="ARBA00003141"/>
    </source>
</evidence>
<dbReference type="SUPFAM" id="SSF102114">
    <property type="entry name" value="Radical SAM enzymes"/>
    <property type="match status" value="1"/>
</dbReference>
<dbReference type="GO" id="GO:0043365">
    <property type="term" value="F:[formate-C-acetyltransferase]-activating enzyme activity"/>
    <property type="evidence" value="ECO:0007669"/>
    <property type="project" value="UniProtKB-UniRule"/>
</dbReference>
<evidence type="ECO:0000256" key="9">
    <source>
        <dbReference type="ARBA" id="ARBA00023014"/>
    </source>
</evidence>
<dbReference type="PROSITE" id="PS51918">
    <property type="entry name" value="RADICAL_SAM"/>
    <property type="match status" value="1"/>
</dbReference>
<dbReference type="CDD" id="cd01335">
    <property type="entry name" value="Radical_SAM"/>
    <property type="match status" value="1"/>
</dbReference>
<evidence type="ECO:0000256" key="5">
    <source>
        <dbReference type="ARBA" id="ARBA00022691"/>
    </source>
</evidence>
<dbReference type="Proteomes" id="UP000054874">
    <property type="component" value="Unassembled WGS sequence"/>
</dbReference>
<organism evidence="12 13">
    <name type="scientific">Acetivibrio ethanolgignens</name>
    <dbReference type="NCBI Taxonomy" id="290052"/>
    <lineage>
        <taxon>Bacteria</taxon>
        <taxon>Bacillati</taxon>
        <taxon>Bacillota</taxon>
        <taxon>Clostridia</taxon>
        <taxon>Eubacteriales</taxon>
        <taxon>Oscillospiraceae</taxon>
        <taxon>Acetivibrio</taxon>
    </lineage>
</organism>
<feature type="domain" description="Radical SAM core" evidence="11">
    <location>
        <begin position="23"/>
        <end position="244"/>
    </location>
</feature>
<evidence type="ECO:0000256" key="7">
    <source>
        <dbReference type="ARBA" id="ARBA00023002"/>
    </source>
</evidence>
<dbReference type="InterPro" id="IPR034457">
    <property type="entry name" value="Organic_radical-activating"/>
</dbReference>
<dbReference type="InterPro" id="IPR058240">
    <property type="entry name" value="rSAM_sf"/>
</dbReference>
<gene>
    <name evidence="12" type="ORF">ASU35_11225</name>
</gene>
<dbReference type="PROSITE" id="PS01087">
    <property type="entry name" value="RADICAL_ACTIVATING"/>
    <property type="match status" value="1"/>
</dbReference>
<dbReference type="InterPro" id="IPR007197">
    <property type="entry name" value="rSAM"/>
</dbReference>
<dbReference type="AlphaFoldDB" id="A0A0V8QE61"/>
<keyword evidence="6 10" id="KW-0479">Metal-binding</keyword>
<keyword evidence="10" id="KW-0963">Cytoplasm</keyword>
<evidence type="ECO:0000256" key="8">
    <source>
        <dbReference type="ARBA" id="ARBA00023004"/>
    </source>
</evidence>
<accession>A0A0V8QE61</accession>
<evidence type="ECO:0000313" key="12">
    <source>
        <dbReference type="EMBL" id="KSV58863.1"/>
    </source>
</evidence>
<evidence type="ECO:0000256" key="2">
    <source>
        <dbReference type="ARBA" id="ARBA00009777"/>
    </source>
</evidence>
<comment type="function">
    <text evidence="1 10">Activation of pyruvate formate-lyase under anaerobic conditions by generation of an organic free radical, using S-adenosylmethionine and reduced flavodoxin as cosubstrates to produce 5'-deoxy-adenosine.</text>
</comment>
<keyword evidence="13" id="KW-1185">Reference proteome</keyword>
<reference evidence="12 13" key="1">
    <citation type="submission" date="2015-11" db="EMBL/GenBank/DDBJ databases">
        <title>Butyribacter intestini gen. nov., sp. nov., a butyric acid-producing bacterium of the family Lachnospiraceae isolated from the human faeces.</title>
        <authorList>
            <person name="Zou Y."/>
            <person name="Xue W."/>
            <person name="Luo G."/>
            <person name="Lv M."/>
        </authorList>
    </citation>
    <scope>NUCLEOTIDE SEQUENCE [LARGE SCALE GENOMIC DNA]</scope>
    <source>
        <strain evidence="12 13">ACET-33324</strain>
    </source>
</reference>
<proteinExistence type="inferred from homology"/>
<dbReference type="InterPro" id="IPR012839">
    <property type="entry name" value="Organic_radical_activase"/>
</dbReference>
<dbReference type="PANTHER" id="PTHR30352:SF5">
    <property type="entry name" value="PYRUVATE FORMATE-LYASE 1-ACTIVATING ENZYME"/>
    <property type="match status" value="1"/>
</dbReference>
<dbReference type="GO" id="GO:0005737">
    <property type="term" value="C:cytoplasm"/>
    <property type="evidence" value="ECO:0007669"/>
    <property type="project" value="UniProtKB-SubCell"/>
</dbReference>
<dbReference type="STRING" id="290052.ASU35_11225"/>
<dbReference type="Gene3D" id="3.20.20.70">
    <property type="entry name" value="Aldolase class I"/>
    <property type="match status" value="1"/>
</dbReference>
<dbReference type="SFLD" id="SFLDG01066">
    <property type="entry name" value="organic_radical-activating_enz"/>
    <property type="match status" value="1"/>
</dbReference>
<dbReference type="NCBIfam" id="TIGR02493">
    <property type="entry name" value="PFLA"/>
    <property type="match status" value="1"/>
</dbReference>
<keyword evidence="4 10" id="KW-0004">4Fe-4S</keyword>
<comment type="catalytic activity">
    <reaction evidence="10">
        <text>glycyl-[formate C-acetyltransferase] + reduced [flavodoxin] + S-adenosyl-L-methionine = glycin-2-yl radical-[formate C-acetyltransferase] + semiquinone [flavodoxin] + 5'-deoxyadenosine + L-methionine + H(+)</text>
        <dbReference type="Rhea" id="RHEA:19225"/>
        <dbReference type="Rhea" id="RHEA-COMP:10622"/>
        <dbReference type="Rhea" id="RHEA-COMP:12190"/>
        <dbReference type="Rhea" id="RHEA-COMP:12191"/>
        <dbReference type="Rhea" id="RHEA-COMP:14480"/>
        <dbReference type="ChEBI" id="CHEBI:15378"/>
        <dbReference type="ChEBI" id="CHEBI:17319"/>
        <dbReference type="ChEBI" id="CHEBI:29947"/>
        <dbReference type="ChEBI" id="CHEBI:32722"/>
        <dbReference type="ChEBI" id="CHEBI:57618"/>
        <dbReference type="ChEBI" id="CHEBI:57844"/>
        <dbReference type="ChEBI" id="CHEBI:59789"/>
        <dbReference type="ChEBI" id="CHEBI:140311"/>
        <dbReference type="EC" id="1.97.1.4"/>
    </reaction>
</comment>
<comment type="caution">
    <text evidence="12">The sequence shown here is derived from an EMBL/GenBank/DDBJ whole genome shotgun (WGS) entry which is preliminary data.</text>
</comment>
<dbReference type="EC" id="1.97.1.4" evidence="10"/>
<dbReference type="Pfam" id="PF04055">
    <property type="entry name" value="Radical_SAM"/>
    <property type="match status" value="1"/>
</dbReference>